<sequence>MLESLKRSTDSAAGPDEIPYQFLKHLPESSLRCLLYIFNQVFASGKIPESWKESTIIPIPKPGKDANEPNNYRPISLTSCICKTLERMINNRLVWFLESNNILSPLQSGFRNRRGTVDHLVRLETFIREAFAKKEHLVAVFFDLEKAYDTTWQYGIMKDLHEIGVRGNLPKFISNYISDRHFKVRVGSTYSETAKQEMGVPQGGILSVTLFGLKINSITKCLGKSTEGSLFVDDFLICYRSKNMHTIERQLQQCLGKLQTWADENGFKFSRSKTVCMHFCQKRKPHNDPDLTLNGSKIPVVEQTKFLGLIFDSKLSFVPHIKHLKDKCSKAMNILRVLSHTDWGADREMLLRLYRALIRSKLDYGSIVYGSARNSYLQMLDPIHNQGLRLALGAFRTTPVQSLYVEANEPSLNDRRKKLTLQYAAQLKSNPKNPAFDLVVNPQYRNIFTQNQKLLPTFGIRISNFLHELNISLDNIGEYTVSDVPPWLVETPDINLTLHERAKSSALPEEHKSSFRECITDFPDHVQIYTDGSKDGVKVSAACYSDHHCSSIRLPDGASIFSAEACAIDLALDHIEEQRIRKAIICSDSLSVLQNLQSRDPKNILIQNLVLRISRILKKCKITLFWIPSHVGIKGNELVDRQAKLALNLQQTNIKIPYTDFKPIISSAIQSKWQQRWSLETSNKLFKVQPKLKTSKPSRKDRREEIVLSRLRTGHTYPTHSFLLKREDPPVCYACDAQFTVEHFLIECSDFKQIRDKYFRVPDMKTLFSSVDSKTIFSYLKEIDLFYRL</sequence>
<gene>
    <name evidence="3" type="primary">rnhA_2</name>
    <name evidence="3" type="ORF">CI610_02270</name>
</gene>
<dbReference type="InterPro" id="IPR000477">
    <property type="entry name" value="RT_dom"/>
</dbReference>
<dbReference type="SUPFAM" id="SSF56672">
    <property type="entry name" value="DNA/RNA polymerases"/>
    <property type="match status" value="1"/>
</dbReference>
<evidence type="ECO:0000259" key="1">
    <source>
        <dbReference type="PROSITE" id="PS50878"/>
    </source>
</evidence>
<organism evidence="3">
    <name type="scientific">invertebrate metagenome</name>
    <dbReference type="NCBI Taxonomy" id="1711999"/>
    <lineage>
        <taxon>unclassified sequences</taxon>
        <taxon>metagenomes</taxon>
        <taxon>organismal metagenomes</taxon>
    </lineage>
</organism>
<dbReference type="InterPro" id="IPR036397">
    <property type="entry name" value="RNaseH_sf"/>
</dbReference>
<dbReference type="InterPro" id="IPR012337">
    <property type="entry name" value="RNaseH-like_sf"/>
</dbReference>
<protein>
    <submittedName>
        <fullName evidence="3">Ribonuclease H</fullName>
        <ecNumber evidence="3">3.1.26.4</ecNumber>
    </submittedName>
</protein>
<dbReference type="EC" id="3.1.26.4" evidence="3"/>
<feature type="domain" description="RNase H type-1" evidence="2">
    <location>
        <begin position="522"/>
        <end position="648"/>
    </location>
</feature>
<proteinExistence type="predicted"/>
<feature type="domain" description="Reverse transcriptase" evidence="1">
    <location>
        <begin position="40"/>
        <end position="311"/>
    </location>
</feature>
<comment type="caution">
    <text evidence="3">The sequence shown here is derived from an EMBL/GenBank/DDBJ whole genome shotgun (WGS) entry which is preliminary data.</text>
</comment>
<reference evidence="3" key="1">
    <citation type="journal article" date="2017" name="Appl. Environ. Microbiol.">
        <title>Molecular characterization of an Endozoicomonas-like organism causing infection in king scallop Pecten maximus L.</title>
        <authorList>
            <person name="Cano I."/>
            <person name="van Aerle R."/>
            <person name="Ross S."/>
            <person name="Verner-Jeffreys D.W."/>
            <person name="Paley R.K."/>
            <person name="Rimmer G."/>
            <person name="Ryder D."/>
            <person name="Hooper P."/>
            <person name="Stone D."/>
            <person name="Feist S.W."/>
        </authorList>
    </citation>
    <scope>NUCLEOTIDE SEQUENCE</scope>
</reference>
<dbReference type="PROSITE" id="PS50879">
    <property type="entry name" value="RNASE_H_1"/>
    <property type="match status" value="1"/>
</dbReference>
<dbReference type="InterPro" id="IPR002156">
    <property type="entry name" value="RNaseH_domain"/>
</dbReference>
<dbReference type="Pfam" id="PF00078">
    <property type="entry name" value="RVT_1"/>
    <property type="match status" value="1"/>
</dbReference>
<dbReference type="CDD" id="cd09276">
    <property type="entry name" value="Rnase_HI_RT_non_LTR"/>
    <property type="match status" value="1"/>
</dbReference>
<evidence type="ECO:0000313" key="3">
    <source>
        <dbReference type="EMBL" id="PJE78782.1"/>
    </source>
</evidence>
<dbReference type="InterPro" id="IPR052560">
    <property type="entry name" value="RdDP_mobile_element"/>
</dbReference>
<dbReference type="PANTHER" id="PTHR36688:SF1">
    <property type="entry name" value="ENDONUCLEASE_EXONUCLEASE_PHOSPHATASE DOMAIN-CONTAINING PROTEIN"/>
    <property type="match status" value="1"/>
</dbReference>
<name>A0A2H9T6F7_9ZZZZ</name>
<dbReference type="PROSITE" id="PS50878">
    <property type="entry name" value="RT_POL"/>
    <property type="match status" value="1"/>
</dbReference>
<dbReference type="SUPFAM" id="SSF53098">
    <property type="entry name" value="Ribonuclease H-like"/>
    <property type="match status" value="1"/>
</dbReference>
<dbReference type="GO" id="GO:0004523">
    <property type="term" value="F:RNA-DNA hybrid ribonuclease activity"/>
    <property type="evidence" value="ECO:0007669"/>
    <property type="project" value="UniProtKB-EC"/>
</dbReference>
<keyword evidence="3" id="KW-0378">Hydrolase</keyword>
<dbReference type="AlphaFoldDB" id="A0A2H9T6F7"/>
<dbReference type="Pfam" id="PF00075">
    <property type="entry name" value="RNase_H"/>
    <property type="match status" value="1"/>
</dbReference>
<dbReference type="EMBL" id="NSIT01000129">
    <property type="protein sequence ID" value="PJE78782.1"/>
    <property type="molecule type" value="Genomic_DNA"/>
</dbReference>
<evidence type="ECO:0000259" key="2">
    <source>
        <dbReference type="PROSITE" id="PS50879"/>
    </source>
</evidence>
<dbReference type="Gene3D" id="3.30.420.10">
    <property type="entry name" value="Ribonuclease H-like superfamily/Ribonuclease H"/>
    <property type="match status" value="1"/>
</dbReference>
<dbReference type="GO" id="GO:0003676">
    <property type="term" value="F:nucleic acid binding"/>
    <property type="evidence" value="ECO:0007669"/>
    <property type="project" value="InterPro"/>
</dbReference>
<dbReference type="CDD" id="cd01650">
    <property type="entry name" value="RT_nLTR_like"/>
    <property type="match status" value="1"/>
</dbReference>
<dbReference type="PANTHER" id="PTHR36688">
    <property type="entry name" value="ENDO/EXONUCLEASE/PHOSPHATASE DOMAIN-CONTAINING PROTEIN"/>
    <property type="match status" value="1"/>
</dbReference>
<dbReference type="InterPro" id="IPR043502">
    <property type="entry name" value="DNA/RNA_pol_sf"/>
</dbReference>
<accession>A0A2H9T6F7</accession>